<feature type="region of interest" description="Disordered" evidence="1">
    <location>
        <begin position="1"/>
        <end position="27"/>
    </location>
</feature>
<dbReference type="EMBL" id="JH793275">
    <property type="protein sequence ID" value="ELQ33798.1"/>
    <property type="molecule type" value="Genomic_DNA"/>
</dbReference>
<sequence>MQSSSPQDLKEYGSSSKKICDIEPDHSYLPGNHRDSYVITTSRLDKTAVLQNGCKRHKLGYHRSSVACGPATSQQKPDLCPNIVGSQGLNQRRYIQPQDQVYQQQVPEIINTNTIPTTNPEVSATQHIQQQDTAHNVQMVSRPEPQCWEHGCNGRSFSTFSNLLRHQREKSGQATKATCPDCGTEFTRTRARNLHQYNGKCKTQPST</sequence>
<evidence type="ECO:0000313" key="2">
    <source>
        <dbReference type="EMBL" id="ELQ33798.1"/>
    </source>
</evidence>
<name>A0AA97NPE5_PYRO3</name>
<gene>
    <name evidence="2" type="ORF">OOU_Y34scaffold00877g5</name>
</gene>
<accession>A0AA97NPE5</accession>
<protein>
    <recommendedName>
        <fullName evidence="3">C2H2-type domain-containing protein</fullName>
    </recommendedName>
</protein>
<evidence type="ECO:0008006" key="3">
    <source>
        <dbReference type="Google" id="ProtNLM"/>
    </source>
</evidence>
<dbReference type="AlphaFoldDB" id="A0AA97NPE5"/>
<feature type="compositionally biased region" description="Polar residues" evidence="1">
    <location>
        <begin position="1"/>
        <end position="17"/>
    </location>
</feature>
<dbReference type="Gene3D" id="3.30.160.60">
    <property type="entry name" value="Classic Zinc Finger"/>
    <property type="match status" value="1"/>
</dbReference>
<proteinExistence type="predicted"/>
<reference evidence="2" key="1">
    <citation type="journal article" date="2012" name="PLoS Genet.">
        <title>Comparative analysis of the genomes of two field isolates of the rice blast fungus Magnaporthe oryzae.</title>
        <authorList>
            <person name="Xue M."/>
            <person name="Yang J."/>
            <person name="Li Z."/>
            <person name="Hu S."/>
            <person name="Yao N."/>
            <person name="Dean R.A."/>
            <person name="Zhao W."/>
            <person name="Shen M."/>
            <person name="Zhang H."/>
            <person name="Li C."/>
            <person name="Liu L."/>
            <person name="Cao L."/>
            <person name="Xu X."/>
            <person name="Xing Y."/>
            <person name="Hsiang T."/>
            <person name="Zhang Z."/>
            <person name="Xu J.R."/>
            <person name="Peng Y.L."/>
        </authorList>
    </citation>
    <scope>NUCLEOTIDE SEQUENCE</scope>
    <source>
        <strain evidence="2">Y34</strain>
    </source>
</reference>
<feature type="compositionally biased region" description="Basic and acidic residues" evidence="1">
    <location>
        <begin position="18"/>
        <end position="27"/>
    </location>
</feature>
<organism evidence="2">
    <name type="scientific">Pyricularia oryzae (strain Y34)</name>
    <name type="common">Rice blast fungus</name>
    <name type="synonym">Magnaporthe oryzae</name>
    <dbReference type="NCBI Taxonomy" id="1143189"/>
    <lineage>
        <taxon>Eukaryota</taxon>
        <taxon>Fungi</taxon>
        <taxon>Dikarya</taxon>
        <taxon>Ascomycota</taxon>
        <taxon>Pezizomycotina</taxon>
        <taxon>Sordariomycetes</taxon>
        <taxon>Sordariomycetidae</taxon>
        <taxon>Magnaporthales</taxon>
        <taxon>Pyriculariaceae</taxon>
        <taxon>Pyricularia</taxon>
    </lineage>
</organism>
<dbReference type="Proteomes" id="UP000011086">
    <property type="component" value="Unassembled WGS sequence"/>
</dbReference>
<evidence type="ECO:0000256" key="1">
    <source>
        <dbReference type="SAM" id="MobiDB-lite"/>
    </source>
</evidence>